<proteinExistence type="predicted"/>
<accession>A0A7S3BTT8</accession>
<gene>
    <name evidence="1" type="ORF">HERI1096_LOCUS35543</name>
</gene>
<dbReference type="AlphaFoldDB" id="A0A7S3BTT8"/>
<evidence type="ECO:0000313" key="1">
    <source>
        <dbReference type="EMBL" id="CAE0144853.1"/>
    </source>
</evidence>
<reference evidence="1" key="1">
    <citation type="submission" date="2021-01" db="EMBL/GenBank/DDBJ databases">
        <authorList>
            <person name="Corre E."/>
            <person name="Pelletier E."/>
            <person name="Niang G."/>
            <person name="Scheremetjew M."/>
            <person name="Finn R."/>
            <person name="Kale V."/>
            <person name="Holt S."/>
            <person name="Cochrane G."/>
            <person name="Meng A."/>
            <person name="Brown T."/>
            <person name="Cohen L."/>
        </authorList>
    </citation>
    <scope>NUCLEOTIDE SEQUENCE</scope>
    <source>
        <strain evidence="1">CCMP281</strain>
    </source>
</reference>
<protein>
    <submittedName>
        <fullName evidence="1">Uncharacterized protein</fullName>
    </submittedName>
</protein>
<dbReference type="EMBL" id="HBHX01064215">
    <property type="protein sequence ID" value="CAE0144853.1"/>
    <property type="molecule type" value="Transcribed_RNA"/>
</dbReference>
<organism evidence="1">
    <name type="scientific">Haptolina ericina</name>
    <dbReference type="NCBI Taxonomy" id="156174"/>
    <lineage>
        <taxon>Eukaryota</taxon>
        <taxon>Haptista</taxon>
        <taxon>Haptophyta</taxon>
        <taxon>Prymnesiophyceae</taxon>
        <taxon>Prymnesiales</taxon>
        <taxon>Prymnesiaceae</taxon>
        <taxon>Haptolina</taxon>
    </lineage>
</organism>
<sequence>MNQAFHAMPRQPAHALVTFHPLRLPHALVRLSSTAVDAVGSAGAVEVTGDSLQYEPRPSYSRSARRARLHAALEACRAGGEFVVPPPEVTSIPGPCGAVMNVLRVYGPQETKPLFTLCEKHYPGAVKSLHHLRKRICNDALRNRLIKIRSEGRGFKKLWAIRKPGQIRSRVARSKDVKLNKSRSRHIGWG</sequence>
<name>A0A7S3BTT8_9EUKA</name>